<evidence type="ECO:0000313" key="5">
    <source>
        <dbReference type="Proteomes" id="UP000316921"/>
    </source>
</evidence>
<dbReference type="NCBIfam" id="TIGR03438">
    <property type="entry name" value="egtD_ergothio"/>
    <property type="match status" value="1"/>
</dbReference>
<dbReference type="SUPFAM" id="SSF53335">
    <property type="entry name" value="S-adenosyl-L-methionine-dependent methyltransferases"/>
    <property type="match status" value="1"/>
</dbReference>
<evidence type="ECO:0000259" key="3">
    <source>
        <dbReference type="Pfam" id="PF10017"/>
    </source>
</evidence>
<feature type="domain" description="Histidine-specific methyltransferase SAM-dependent" evidence="3">
    <location>
        <begin position="26"/>
        <end position="325"/>
    </location>
</feature>
<evidence type="ECO:0000256" key="2">
    <source>
        <dbReference type="ARBA" id="ARBA00022679"/>
    </source>
</evidence>
<dbReference type="InterPro" id="IPR035094">
    <property type="entry name" value="EgtD"/>
</dbReference>
<dbReference type="Pfam" id="PF10017">
    <property type="entry name" value="Methyltransf_33"/>
    <property type="match status" value="1"/>
</dbReference>
<protein>
    <submittedName>
        <fullName evidence="4">Histidine-specific methyltransferase EgtD</fullName>
        <ecNumber evidence="4">2.1.1.44</ecNumber>
    </submittedName>
</protein>
<dbReference type="EC" id="2.1.1.44" evidence="4"/>
<dbReference type="PANTHER" id="PTHR43397:SF1">
    <property type="entry name" value="ERGOTHIONEINE BIOSYNTHESIS PROTEIN 1"/>
    <property type="match status" value="1"/>
</dbReference>
<dbReference type="Gene3D" id="3.40.50.150">
    <property type="entry name" value="Vaccinia Virus protein VP39"/>
    <property type="match status" value="1"/>
</dbReference>
<sequence>MSDDSTPTLIIRRLEGPEEQEREALDELRAGLAGSPKELQPKLLYDGHGSELFERITRQPEYYPTRSEAEILEQHAPAIMERYRPEELFEIGSGSSRKTRALLEAMLEHGGSRYVPFDVSDDAVRAAADVLCRDYAELEVRGVVGDFHTDLHAVPHPGRRVVAFLGSTIGNLMESERRAFLKQVHSLLRPGDALLLGFDLVKDREALEAAYNDAAGVTREFIRNVLVVLNRDYGADFDPERFRYRGTWDAAARRMDIGLVATAAMTVRIEALDLTLDFERGEYLRVEVSGKFSPSDVGAELRAAGLEPVQFLFDRARRFGLAVAEPSAVPTTRTGSGTAD</sequence>
<proteinExistence type="predicted"/>
<dbReference type="GO" id="GO:0052706">
    <property type="term" value="F:L-histidine N(alpha)-methyltransferase activity"/>
    <property type="evidence" value="ECO:0007669"/>
    <property type="project" value="UniProtKB-EC"/>
</dbReference>
<dbReference type="AlphaFoldDB" id="A0A518BHU8"/>
<dbReference type="InterPro" id="IPR029063">
    <property type="entry name" value="SAM-dependent_MTases_sf"/>
</dbReference>
<dbReference type="GO" id="GO:0032259">
    <property type="term" value="P:methylation"/>
    <property type="evidence" value="ECO:0007669"/>
    <property type="project" value="UniProtKB-KW"/>
</dbReference>
<dbReference type="CDD" id="cd02440">
    <property type="entry name" value="AdoMet_MTases"/>
    <property type="match status" value="1"/>
</dbReference>
<keyword evidence="5" id="KW-1185">Reference proteome</keyword>
<dbReference type="InterPro" id="IPR051128">
    <property type="entry name" value="EgtD_Methyltrsf_superfamily"/>
</dbReference>
<keyword evidence="1 4" id="KW-0489">Methyltransferase</keyword>
<dbReference type="InterPro" id="IPR017804">
    <property type="entry name" value="MeTrfase_EgtD-like"/>
</dbReference>
<gene>
    <name evidence="4" type="primary">egtD</name>
    <name evidence="4" type="ORF">Pla133_16360</name>
</gene>
<reference evidence="4 5" key="1">
    <citation type="submission" date="2019-02" db="EMBL/GenBank/DDBJ databases">
        <title>Deep-cultivation of Planctomycetes and their phenomic and genomic characterization uncovers novel biology.</title>
        <authorList>
            <person name="Wiegand S."/>
            <person name="Jogler M."/>
            <person name="Boedeker C."/>
            <person name="Pinto D."/>
            <person name="Vollmers J."/>
            <person name="Rivas-Marin E."/>
            <person name="Kohn T."/>
            <person name="Peeters S.H."/>
            <person name="Heuer A."/>
            <person name="Rast P."/>
            <person name="Oberbeckmann S."/>
            <person name="Bunk B."/>
            <person name="Jeske O."/>
            <person name="Meyerdierks A."/>
            <person name="Storesund J.E."/>
            <person name="Kallscheuer N."/>
            <person name="Luecker S."/>
            <person name="Lage O.M."/>
            <person name="Pohl T."/>
            <person name="Merkel B.J."/>
            <person name="Hornburger P."/>
            <person name="Mueller R.-W."/>
            <person name="Bruemmer F."/>
            <person name="Labrenz M."/>
            <person name="Spormann A.M."/>
            <person name="Op den Camp H."/>
            <person name="Overmann J."/>
            <person name="Amann R."/>
            <person name="Jetten M.S.M."/>
            <person name="Mascher T."/>
            <person name="Medema M.H."/>
            <person name="Devos D.P."/>
            <person name="Kaster A.-K."/>
            <person name="Ovreas L."/>
            <person name="Rohde M."/>
            <person name="Galperin M.Y."/>
            <person name="Jogler C."/>
        </authorList>
    </citation>
    <scope>NUCLEOTIDE SEQUENCE [LARGE SCALE GENOMIC DNA]</scope>
    <source>
        <strain evidence="4 5">Pla133</strain>
    </source>
</reference>
<evidence type="ECO:0000313" key="4">
    <source>
        <dbReference type="EMBL" id="QDU66560.1"/>
    </source>
</evidence>
<dbReference type="KEGG" id="pbap:Pla133_16360"/>
<dbReference type="PANTHER" id="PTHR43397">
    <property type="entry name" value="ERGOTHIONEINE BIOSYNTHESIS PROTEIN 1"/>
    <property type="match status" value="1"/>
</dbReference>
<dbReference type="InterPro" id="IPR019257">
    <property type="entry name" value="MeTrfase_dom"/>
</dbReference>
<evidence type="ECO:0000256" key="1">
    <source>
        <dbReference type="ARBA" id="ARBA00022603"/>
    </source>
</evidence>
<keyword evidence="2 4" id="KW-0808">Transferase</keyword>
<dbReference type="Proteomes" id="UP000316921">
    <property type="component" value="Chromosome"/>
</dbReference>
<name>A0A518BHU8_9BACT</name>
<dbReference type="EMBL" id="CP036287">
    <property type="protein sequence ID" value="QDU66560.1"/>
    <property type="molecule type" value="Genomic_DNA"/>
</dbReference>
<dbReference type="RefSeq" id="WP_145064385.1">
    <property type="nucleotide sequence ID" value="NZ_CP036287.1"/>
</dbReference>
<organism evidence="4 5">
    <name type="scientific">Engelhardtia mirabilis</name>
    <dbReference type="NCBI Taxonomy" id="2528011"/>
    <lineage>
        <taxon>Bacteria</taxon>
        <taxon>Pseudomonadati</taxon>
        <taxon>Planctomycetota</taxon>
        <taxon>Planctomycetia</taxon>
        <taxon>Planctomycetia incertae sedis</taxon>
        <taxon>Engelhardtia</taxon>
    </lineage>
</organism>
<accession>A0A518BHU8</accession>
<dbReference type="PIRSF" id="PIRSF018005">
    <property type="entry name" value="UCP018005"/>
    <property type="match status" value="1"/>
</dbReference>